<sequence>MDLRGGRIPIPGSTGEIGRALAVRLHTLGSCTARADRDHDVLVTVTGTAAESAPARMAGCAVAEAALASWLTPAHRPRTGRSVAVPEINLSHLGTGFAARAVVMIRPGAGPALEMVR</sequence>
<protein>
    <submittedName>
        <fullName evidence="1">Uncharacterized protein</fullName>
    </submittedName>
</protein>
<reference evidence="1" key="1">
    <citation type="submission" date="2024-07" db="EMBL/GenBank/DDBJ databases">
        <authorList>
            <person name="Yu S.T."/>
        </authorList>
    </citation>
    <scope>NUCLEOTIDE SEQUENCE</scope>
    <source>
        <strain evidence="1">R08</strain>
    </source>
</reference>
<organism evidence="1">
    <name type="scientific">Streptomyces sp. R08</name>
    <dbReference type="NCBI Taxonomy" id="3238624"/>
    <lineage>
        <taxon>Bacteria</taxon>
        <taxon>Bacillati</taxon>
        <taxon>Actinomycetota</taxon>
        <taxon>Actinomycetes</taxon>
        <taxon>Kitasatosporales</taxon>
        <taxon>Streptomycetaceae</taxon>
        <taxon>Streptomyces</taxon>
    </lineage>
</organism>
<name>A0AB39MNB0_9ACTN</name>
<accession>A0AB39MNB0</accession>
<dbReference type="AlphaFoldDB" id="A0AB39MNB0"/>
<gene>
    <name evidence="1" type="ORF">AB5J58_46970</name>
</gene>
<dbReference type="EMBL" id="CP163431">
    <property type="protein sequence ID" value="XDQ07280.1"/>
    <property type="molecule type" value="Genomic_DNA"/>
</dbReference>
<dbReference type="RefSeq" id="WP_369192073.1">
    <property type="nucleotide sequence ID" value="NZ_CP163431.1"/>
</dbReference>
<proteinExistence type="predicted"/>
<evidence type="ECO:0000313" key="1">
    <source>
        <dbReference type="EMBL" id="XDQ07280.1"/>
    </source>
</evidence>